<name>A0A099KXE8_COLPS</name>
<dbReference type="InterPro" id="IPR011044">
    <property type="entry name" value="Quino_amine_DH_bsu"/>
</dbReference>
<organism evidence="1 2">
    <name type="scientific">Colwellia psychrerythraea</name>
    <name type="common">Vibrio psychroerythus</name>
    <dbReference type="NCBI Taxonomy" id="28229"/>
    <lineage>
        <taxon>Bacteria</taxon>
        <taxon>Pseudomonadati</taxon>
        <taxon>Pseudomonadota</taxon>
        <taxon>Gammaproteobacteria</taxon>
        <taxon>Alteromonadales</taxon>
        <taxon>Colwelliaceae</taxon>
        <taxon>Colwellia</taxon>
    </lineage>
</organism>
<proteinExistence type="predicted"/>
<evidence type="ECO:0000313" key="1">
    <source>
        <dbReference type="EMBL" id="KGJ94860.1"/>
    </source>
</evidence>
<dbReference type="RefSeq" id="WP_033081772.1">
    <property type="nucleotide sequence ID" value="NZ_JQEC01000016.1"/>
</dbReference>
<evidence type="ECO:0000313" key="2">
    <source>
        <dbReference type="Proteomes" id="UP000029868"/>
    </source>
</evidence>
<dbReference type="SUPFAM" id="SSF50969">
    <property type="entry name" value="YVTN repeat-like/Quinoprotein amine dehydrogenase"/>
    <property type="match status" value="1"/>
</dbReference>
<dbReference type="Proteomes" id="UP000029868">
    <property type="component" value="Unassembled WGS sequence"/>
</dbReference>
<dbReference type="Gene3D" id="2.130.10.10">
    <property type="entry name" value="YVTN repeat-like/Quinoprotein amine dehydrogenase"/>
    <property type="match status" value="1"/>
</dbReference>
<dbReference type="InterPro" id="IPR015943">
    <property type="entry name" value="WD40/YVTN_repeat-like_dom_sf"/>
</dbReference>
<keyword evidence="1" id="KW-0449">Lipoprotein</keyword>
<gene>
    <name evidence="1" type="ORF">GAB14E_2094</name>
</gene>
<dbReference type="AlphaFoldDB" id="A0A099KXE8"/>
<sequence>MKINDKVNLVLLMMMAILLPACEESDYKAGDCSAGSICASESTFNEVELIPEPVPEPVPDQTAYIEKDGVTGKVLGADYWVNAVVCFDNNRNALCDTSEPSTVTFEDGKYSFKASDIIASISSNAPLLARKDSEQDSKGIALYAPTPINSADKNINITVFTTLVHSETQFNPYTLANTASAQESLKVSVDGLSIDGFGFANEVLLSGQDYLESDVESGVELGVDDVMFAQIDAIATSLHQAQSIAATDIYKAVAAMLDSMYQLNTYTTSISLESINVQNIQETEVDISLSTPHVEWDIGYIEEENSDLDVQGDYAVVGSKWHNRLIVLNLAQEIPSTLSFNNFAASPDVDRDDIDGFTGASEQSLANIRITPPSSVQSVLVGVEKKNKSGSEEGADSGVGLYRANFSNPSEIPFQRFAGVSEGQDFYSFPDLNAMSLSSDGSRVALSGGNKKMVVLQTDDFSLLNEFSSDSKYRAVILNEDGSLAYVSLSAPDRMEILDVTTGTKLTSLSTGTEYPKEFKLVQGSELTQIAWYLGKSNILSIYNVTDPSVEPVLLHTLAAQSNITSFDVSPDGTLVIIGSSGSLVVYSIENNTSKVLKTLLIEKEIELVSTPLKVGSIAFSSNNRALIATKNALQTLDIAFSEAPSAWSDETKQAWFDVHRANQ</sequence>
<dbReference type="OrthoDB" id="5897571at2"/>
<protein>
    <submittedName>
        <fullName evidence="1">Lipoprotein LpqB, beta-propeller domain-containing protein</fullName>
    </submittedName>
</protein>
<dbReference type="EMBL" id="JQEC01000016">
    <property type="protein sequence ID" value="KGJ94860.1"/>
    <property type="molecule type" value="Genomic_DNA"/>
</dbReference>
<accession>A0A099KXE8</accession>
<reference evidence="1 2" key="1">
    <citation type="submission" date="2014-08" db="EMBL/GenBank/DDBJ databases">
        <title>Genomic and Phenotypic Diversity of Colwellia psychrerythraea strains from Disparate Marine Basins.</title>
        <authorList>
            <person name="Techtmann S.M."/>
            <person name="Stelling S.C."/>
            <person name="Utturkar S.M."/>
            <person name="Alshibli N."/>
            <person name="Harris A."/>
            <person name="Brown S.D."/>
            <person name="Hazen T.C."/>
        </authorList>
    </citation>
    <scope>NUCLEOTIDE SEQUENCE [LARGE SCALE GENOMIC DNA]</scope>
    <source>
        <strain evidence="1 2">GAB14E</strain>
    </source>
</reference>
<dbReference type="PATRIC" id="fig|28229.3.peg.1710"/>
<comment type="caution">
    <text evidence="1">The sequence shown here is derived from an EMBL/GenBank/DDBJ whole genome shotgun (WGS) entry which is preliminary data.</text>
</comment>